<sequence>MGNLVAYDAMGNAQVLDEELNLIWPGFL</sequence>
<reference evidence="2" key="1">
    <citation type="journal article" date="2007" name="Nature">
        <title>The grapevine genome sequence suggests ancestral hexaploidization in major angiosperm phyla.</title>
        <authorList>
            <consortium name="The French-Italian Public Consortium for Grapevine Genome Characterization."/>
            <person name="Jaillon O."/>
            <person name="Aury J.-M."/>
            <person name="Noel B."/>
            <person name="Policriti A."/>
            <person name="Clepet C."/>
            <person name="Casagrande A."/>
            <person name="Choisne N."/>
            <person name="Aubourg S."/>
            <person name="Vitulo N."/>
            <person name="Jubin C."/>
            <person name="Vezzi A."/>
            <person name="Legeai F."/>
            <person name="Hugueney P."/>
            <person name="Dasilva C."/>
            <person name="Horner D."/>
            <person name="Mica E."/>
            <person name="Jublot D."/>
            <person name="Poulain J."/>
            <person name="Bruyere C."/>
            <person name="Billault A."/>
            <person name="Segurens B."/>
            <person name="Gouyvenoux M."/>
            <person name="Ugarte E."/>
            <person name="Cattonaro F."/>
            <person name="Anthouard V."/>
            <person name="Vico V."/>
            <person name="Del Fabbro C."/>
            <person name="Alaux M."/>
            <person name="Di Gaspero G."/>
            <person name="Dumas V."/>
            <person name="Felice N."/>
            <person name="Paillard S."/>
            <person name="Juman I."/>
            <person name="Moroldo M."/>
            <person name="Scalabrin S."/>
            <person name="Canaguier A."/>
            <person name="Le Clainche I."/>
            <person name="Malacrida G."/>
            <person name="Durand E."/>
            <person name="Pesole G."/>
            <person name="Laucou V."/>
            <person name="Chatelet P."/>
            <person name="Merdinoglu D."/>
            <person name="Delledonne M."/>
            <person name="Pezzotti M."/>
            <person name="Lecharny A."/>
            <person name="Scarpelli C."/>
            <person name="Artiguenave F."/>
            <person name="Pe M.E."/>
            <person name="Valle G."/>
            <person name="Morgante M."/>
            <person name="Caboche M."/>
            <person name="Adam-Blondon A.-F."/>
            <person name="Weissenbach J."/>
            <person name="Quetier F."/>
            <person name="Wincker P."/>
        </authorList>
    </citation>
    <scope>NUCLEOTIDE SEQUENCE [LARGE SCALE GENOMIC DNA]</scope>
    <source>
        <strain evidence="2">cv. Pinot noir / PN40024</strain>
    </source>
</reference>
<name>F6GSH0_VITVI</name>
<evidence type="ECO:0000313" key="2">
    <source>
        <dbReference type="Proteomes" id="UP000009183"/>
    </source>
</evidence>
<dbReference type="PaxDb" id="29760-VIT_17s0000g10450.t01"/>
<evidence type="ECO:0000313" key="1">
    <source>
        <dbReference type="EMBL" id="CCB42884.1"/>
    </source>
</evidence>
<proteinExistence type="predicted"/>
<dbReference type="HOGENOM" id="CLU_3413555_0_0_1"/>
<dbReference type="Proteomes" id="UP000009183">
    <property type="component" value="Chromosome 17"/>
</dbReference>
<keyword evidence="2" id="KW-1185">Reference proteome</keyword>
<accession>F6GSH0</accession>
<dbReference type="AlphaFoldDB" id="F6GSH0"/>
<protein>
    <submittedName>
        <fullName evidence="1">Uncharacterized protein</fullName>
    </submittedName>
</protein>
<organism evidence="1 2">
    <name type="scientific">Vitis vinifera</name>
    <name type="common">Grape</name>
    <dbReference type="NCBI Taxonomy" id="29760"/>
    <lineage>
        <taxon>Eukaryota</taxon>
        <taxon>Viridiplantae</taxon>
        <taxon>Streptophyta</taxon>
        <taxon>Embryophyta</taxon>
        <taxon>Tracheophyta</taxon>
        <taxon>Spermatophyta</taxon>
        <taxon>Magnoliopsida</taxon>
        <taxon>eudicotyledons</taxon>
        <taxon>Gunneridae</taxon>
        <taxon>Pentapetalae</taxon>
        <taxon>rosids</taxon>
        <taxon>Vitales</taxon>
        <taxon>Vitaceae</taxon>
        <taxon>Viteae</taxon>
        <taxon>Vitis</taxon>
    </lineage>
</organism>
<gene>
    <name evidence="1" type="ordered locus">VIT_17s0000g10450</name>
</gene>
<dbReference type="InParanoid" id="F6GSH0"/>
<dbReference type="EMBL" id="FN594950">
    <property type="protein sequence ID" value="CCB42884.1"/>
    <property type="molecule type" value="Genomic_DNA"/>
</dbReference>